<dbReference type="EMBL" id="JNHM01000029">
    <property type="protein sequence ID" value="KDS53525.1"/>
    <property type="molecule type" value="Genomic_DNA"/>
</dbReference>
<dbReference type="PATRIC" id="fig|1339352.3.peg.2313"/>
<accession>A0A069SGV3</accession>
<evidence type="ECO:0000313" key="1">
    <source>
        <dbReference type="EMBL" id="KDS53525.1"/>
    </source>
</evidence>
<proteinExistence type="predicted"/>
<dbReference type="AlphaFoldDB" id="A0A069SGV3"/>
<organism evidence="1 2">
    <name type="scientific">Phocaeicola vulgatus str. 3975 RP4</name>
    <dbReference type="NCBI Taxonomy" id="1339352"/>
    <lineage>
        <taxon>Bacteria</taxon>
        <taxon>Pseudomonadati</taxon>
        <taxon>Bacteroidota</taxon>
        <taxon>Bacteroidia</taxon>
        <taxon>Bacteroidales</taxon>
        <taxon>Bacteroidaceae</taxon>
        <taxon>Phocaeicola</taxon>
    </lineage>
</organism>
<protein>
    <submittedName>
        <fullName evidence="1">Uncharacterized protein</fullName>
    </submittedName>
</protein>
<gene>
    <name evidence="1" type="ORF">M099_2407</name>
</gene>
<evidence type="ECO:0000313" key="2">
    <source>
        <dbReference type="Proteomes" id="UP000027661"/>
    </source>
</evidence>
<reference evidence="1 2" key="1">
    <citation type="submission" date="2014-04" db="EMBL/GenBank/DDBJ databases">
        <authorList>
            <person name="Sears C."/>
            <person name="Carroll K."/>
            <person name="Sack B.R."/>
            <person name="Qadri F."/>
            <person name="Myers L.L."/>
            <person name="Chung G.-T."/>
            <person name="Escheverria P."/>
            <person name="Fraser C.M."/>
            <person name="Sadzewicz L."/>
            <person name="Shefchek K.A."/>
            <person name="Tallon L."/>
            <person name="Das S.P."/>
            <person name="Daugherty S."/>
            <person name="Mongodin E.F."/>
        </authorList>
    </citation>
    <scope>NUCLEOTIDE SEQUENCE [LARGE SCALE GENOMIC DNA]</scope>
    <source>
        <strain evidence="1 2">3975 RP4</strain>
    </source>
</reference>
<comment type="caution">
    <text evidence="1">The sequence shown here is derived from an EMBL/GenBank/DDBJ whole genome shotgun (WGS) entry which is preliminary data.</text>
</comment>
<name>A0A069SGV3_PHOVU</name>
<sequence length="76" mass="9117">MIFYQNRDRQYEKPCSGYPNKEEKTYKPFVVPQKDTEHYFQAFKSYNIPELSENPLSFSAVKIRQVHEKVPAEPFK</sequence>
<dbReference type="Proteomes" id="UP000027661">
    <property type="component" value="Unassembled WGS sequence"/>
</dbReference>